<dbReference type="InterPro" id="IPR051723">
    <property type="entry name" value="Bact_OM_Invasion-Related"/>
</dbReference>
<protein>
    <submittedName>
        <fullName evidence="7">Ail/Lom family outer membrane beta-barrel protein</fullName>
    </submittedName>
</protein>
<sequence length="194" mass="21239">MSMKYSVLTAVFLSTLGVSAAVQAESSITAGYAQAHVEGFKNINGMNLKYRYEWDSPLSIITSFTFMTGSESSSYYVDRDKIDLHANVKYYSLAAGPAWRFNEIVSVYALLGASYNKVDYNYNWKNYEGTRGLVDMGNVDGGSHDSTSLVYGAGVQISPLDNFVIDVGYEGSKLDDGANDHAVNGFNIGVGYRF</sequence>
<dbReference type="SUPFAM" id="SSF56925">
    <property type="entry name" value="OMPA-like"/>
    <property type="match status" value="1"/>
</dbReference>
<dbReference type="InterPro" id="IPR011250">
    <property type="entry name" value="OMP/PagP_B-barrel"/>
</dbReference>
<comment type="caution">
    <text evidence="7">The sequence shown here is derived from an EMBL/GenBank/DDBJ whole genome shotgun (WGS) entry which is preliminary data.</text>
</comment>
<evidence type="ECO:0000313" key="8">
    <source>
        <dbReference type="Proteomes" id="UP001223214"/>
    </source>
</evidence>
<dbReference type="PROSITE" id="PS00694">
    <property type="entry name" value="ENT_VIR_OMP_1"/>
    <property type="match status" value="1"/>
</dbReference>
<name>A0AAP4D4A7_9ENTR</name>
<comment type="subcellular location">
    <subcellularLocation>
        <location evidence="1">Membrane</location>
        <topology evidence="1">Multi-pass membrane protein</topology>
    </subcellularLocation>
</comment>
<dbReference type="Gene3D" id="2.40.160.20">
    <property type="match status" value="1"/>
</dbReference>
<feature type="chain" id="PRO_5042859282" evidence="6">
    <location>
        <begin position="21"/>
        <end position="194"/>
    </location>
</feature>
<organism evidence="7 8">
    <name type="scientific">Lelliottia wanjuensis</name>
    <dbReference type="NCBI Taxonomy" id="3050585"/>
    <lineage>
        <taxon>Bacteria</taxon>
        <taxon>Pseudomonadati</taxon>
        <taxon>Pseudomonadota</taxon>
        <taxon>Gammaproteobacteria</taxon>
        <taxon>Enterobacterales</taxon>
        <taxon>Enterobacteriaceae</taxon>
        <taxon>Lelliottia</taxon>
    </lineage>
</organism>
<evidence type="ECO:0000256" key="6">
    <source>
        <dbReference type="SAM" id="SignalP"/>
    </source>
</evidence>
<feature type="signal peptide" evidence="6">
    <location>
        <begin position="1"/>
        <end position="20"/>
    </location>
</feature>
<dbReference type="GO" id="GO:0019867">
    <property type="term" value="C:outer membrane"/>
    <property type="evidence" value="ECO:0007669"/>
    <property type="project" value="InterPro"/>
</dbReference>
<keyword evidence="5" id="KW-0472">Membrane</keyword>
<gene>
    <name evidence="7" type="ORF">QQF32_17560</name>
</gene>
<proteinExistence type="predicted"/>
<evidence type="ECO:0000256" key="2">
    <source>
        <dbReference type="ARBA" id="ARBA00022452"/>
    </source>
</evidence>
<evidence type="ECO:0000256" key="4">
    <source>
        <dbReference type="ARBA" id="ARBA00022729"/>
    </source>
</evidence>
<dbReference type="PRINTS" id="PR00316">
    <property type="entry name" value="ENTEROVIROMP"/>
</dbReference>
<accession>A0AAP4D4A7</accession>
<evidence type="ECO:0000256" key="3">
    <source>
        <dbReference type="ARBA" id="ARBA00022692"/>
    </source>
</evidence>
<dbReference type="RefSeq" id="WP_285150575.1">
    <property type="nucleotide sequence ID" value="NZ_JASSOM010000065.1"/>
</dbReference>
<dbReference type="PANTHER" id="PTHR35892:SF2">
    <property type="entry name" value="OUTER MEMBRANE PROTEIN PAGN"/>
    <property type="match status" value="1"/>
</dbReference>
<keyword evidence="8" id="KW-1185">Reference proteome</keyword>
<dbReference type="PANTHER" id="PTHR35892">
    <property type="entry name" value="OUTER MEMBRANE PROTEIN PAGN-RELATED"/>
    <property type="match status" value="1"/>
</dbReference>
<keyword evidence="3" id="KW-0812">Transmembrane</keyword>
<dbReference type="PROSITE" id="PS00695">
    <property type="entry name" value="ENT_VIR_OMP_2"/>
    <property type="match status" value="1"/>
</dbReference>
<evidence type="ECO:0000256" key="1">
    <source>
        <dbReference type="ARBA" id="ARBA00004141"/>
    </source>
</evidence>
<keyword evidence="2" id="KW-1134">Transmembrane beta strand</keyword>
<keyword evidence="4 6" id="KW-0732">Signal</keyword>
<evidence type="ECO:0000256" key="5">
    <source>
        <dbReference type="ARBA" id="ARBA00023136"/>
    </source>
</evidence>
<dbReference type="InterPro" id="IPR000758">
    <property type="entry name" value="Enterovir_OMP"/>
</dbReference>
<dbReference type="EMBL" id="JASSOM010000065">
    <property type="protein sequence ID" value="MDK9365006.1"/>
    <property type="molecule type" value="Genomic_DNA"/>
</dbReference>
<dbReference type="AlphaFoldDB" id="A0AAP4D4A7"/>
<reference evidence="7 8" key="1">
    <citation type="submission" date="2023-06" db="EMBL/GenBank/DDBJ databases">
        <title>Identification and characterization of antibiotic-resistant Gram-negative bacteria.</title>
        <authorList>
            <person name="Cho G.-S."/>
            <person name="Lee J."/>
            <person name="Tai E."/>
            <person name="Jeong S."/>
            <person name="Kim I."/>
            <person name="Kim B.-E."/>
            <person name="Jeong M.-I."/>
            <person name="Oh K.-K."/>
            <person name="Franz C.M.A.P."/>
        </authorList>
    </citation>
    <scope>NUCLEOTIDE SEQUENCE [LARGE SCALE GENOMIC DNA]</scope>
    <source>
        <strain evidence="7 8">V106_12</strain>
    </source>
</reference>
<dbReference type="GO" id="GO:0044384">
    <property type="term" value="C:host outer membrane"/>
    <property type="evidence" value="ECO:0007669"/>
    <property type="project" value="InterPro"/>
</dbReference>
<dbReference type="InterPro" id="IPR006315">
    <property type="entry name" value="OM_autotransptr_brl_dom"/>
</dbReference>
<evidence type="ECO:0000313" key="7">
    <source>
        <dbReference type="EMBL" id="MDK9365006.1"/>
    </source>
</evidence>
<dbReference type="Proteomes" id="UP001223214">
    <property type="component" value="Unassembled WGS sequence"/>
</dbReference>
<dbReference type="Pfam" id="PF06316">
    <property type="entry name" value="Ail_Lom"/>
    <property type="match status" value="1"/>
</dbReference>
<dbReference type="NCBIfam" id="TIGR01414">
    <property type="entry name" value="autotrans_barl"/>
    <property type="match status" value="1"/>
</dbReference>